<name>A0A8J7SKM3_9BACT</name>
<dbReference type="Gene3D" id="1.20.58.220">
    <property type="entry name" value="Phosphate transport system protein phou homolog 2, domain 2"/>
    <property type="match status" value="2"/>
</dbReference>
<comment type="subunit">
    <text evidence="2">Homodimer.</text>
</comment>
<evidence type="ECO:0000313" key="4">
    <source>
        <dbReference type="EMBL" id="MBK1791816.1"/>
    </source>
</evidence>
<dbReference type="GO" id="GO:0030643">
    <property type="term" value="P:intracellular phosphate ion homeostasis"/>
    <property type="evidence" value="ECO:0007669"/>
    <property type="project" value="InterPro"/>
</dbReference>
<dbReference type="InterPro" id="IPR028366">
    <property type="entry name" value="PhoU"/>
</dbReference>
<dbReference type="PANTHER" id="PTHR42930:SF3">
    <property type="entry name" value="PHOSPHATE-SPECIFIC TRANSPORT SYSTEM ACCESSORY PROTEIN PHOU"/>
    <property type="match status" value="1"/>
</dbReference>
<dbReference type="NCBIfam" id="TIGR02135">
    <property type="entry name" value="phoU_full"/>
    <property type="match status" value="1"/>
</dbReference>
<keyword evidence="5" id="KW-1185">Reference proteome</keyword>
<comment type="function">
    <text evidence="2">Plays a role in the regulation of phosphate uptake.</text>
</comment>
<dbReference type="PANTHER" id="PTHR42930">
    <property type="entry name" value="PHOSPHATE-SPECIFIC TRANSPORT SYSTEM ACCESSORY PROTEIN PHOU"/>
    <property type="match status" value="1"/>
</dbReference>
<dbReference type="GO" id="GO:0045936">
    <property type="term" value="P:negative regulation of phosphate metabolic process"/>
    <property type="evidence" value="ECO:0007669"/>
    <property type="project" value="InterPro"/>
</dbReference>
<protein>
    <recommendedName>
        <fullName evidence="2">Phosphate-specific transport system accessory protein PhoU</fullName>
    </recommendedName>
</protein>
<accession>A0A8J7SKM3</accession>
<reference evidence="4" key="1">
    <citation type="submission" date="2021-01" db="EMBL/GenBank/DDBJ databases">
        <title>Modified the classification status of verrucomicrobia.</title>
        <authorList>
            <person name="Feng X."/>
        </authorList>
    </citation>
    <scope>NUCLEOTIDE SEQUENCE</scope>
    <source>
        <strain evidence="4">_KCTC 22039</strain>
    </source>
</reference>
<evidence type="ECO:0000256" key="1">
    <source>
        <dbReference type="ARBA" id="ARBA00008107"/>
    </source>
</evidence>
<keyword evidence="2" id="KW-0592">Phosphate transport</keyword>
<keyword evidence="2" id="KW-0813">Transport</keyword>
<feature type="domain" description="PhoU" evidence="3">
    <location>
        <begin position="25"/>
        <end position="109"/>
    </location>
</feature>
<evidence type="ECO:0000313" key="5">
    <source>
        <dbReference type="Proteomes" id="UP000624703"/>
    </source>
</evidence>
<dbReference type="PIRSF" id="PIRSF003107">
    <property type="entry name" value="PhoU"/>
    <property type="match status" value="1"/>
</dbReference>
<comment type="caution">
    <text evidence="4">The sequence shown here is derived from an EMBL/GenBank/DDBJ whole genome shotgun (WGS) entry which is preliminary data.</text>
</comment>
<dbReference type="InterPro" id="IPR026022">
    <property type="entry name" value="PhoU_dom"/>
</dbReference>
<dbReference type="Proteomes" id="UP000624703">
    <property type="component" value="Unassembled WGS sequence"/>
</dbReference>
<dbReference type="AlphaFoldDB" id="A0A8J7SKM3"/>
<comment type="similarity">
    <text evidence="1 2">Belongs to the PhoU family.</text>
</comment>
<dbReference type="Pfam" id="PF01895">
    <property type="entry name" value="PhoU"/>
    <property type="match status" value="2"/>
</dbReference>
<evidence type="ECO:0000259" key="3">
    <source>
        <dbReference type="Pfam" id="PF01895"/>
    </source>
</evidence>
<dbReference type="EMBL" id="JAENIM010000041">
    <property type="protein sequence ID" value="MBK1791816.1"/>
    <property type="molecule type" value="Genomic_DNA"/>
</dbReference>
<dbReference type="RefSeq" id="WP_200311832.1">
    <property type="nucleotide sequence ID" value="NZ_JAENIM010000041.1"/>
</dbReference>
<evidence type="ECO:0000256" key="2">
    <source>
        <dbReference type="PIRNR" id="PIRNR003107"/>
    </source>
</evidence>
<dbReference type="GO" id="GO:0006817">
    <property type="term" value="P:phosphate ion transport"/>
    <property type="evidence" value="ECO:0007669"/>
    <property type="project" value="UniProtKB-KW"/>
</dbReference>
<dbReference type="GO" id="GO:0005737">
    <property type="term" value="C:cytoplasm"/>
    <property type="evidence" value="ECO:0007669"/>
    <property type="project" value="UniProtKB-SubCell"/>
</dbReference>
<dbReference type="SUPFAM" id="SSF109755">
    <property type="entry name" value="PhoU-like"/>
    <property type="match status" value="1"/>
</dbReference>
<sequence length="240" mass="26960">MHTGGHILDSFNDSLTEFKSTTLMMGSAALRNLDNSIRGLIERDKTLCNQAIAADDDEDLLELEVDRQGMAIMLKYRPVASDLRLVIATMKISSNFESASDLAVSIAKRSRKIIKGQEIPRVTAIEPLYELVSTMLKNAVTAYSDLDLNQAIALINQEEEVHKMHKKISRKFSREVENECPEYREYLNILFICRWLERIGELAIDIAEEVVFAASSEDIRHSDDIPSSVLEAAANQTNQA</sequence>
<proteinExistence type="inferred from homology"/>
<keyword evidence="2" id="KW-0963">Cytoplasm</keyword>
<dbReference type="InterPro" id="IPR038078">
    <property type="entry name" value="PhoU-like_sf"/>
</dbReference>
<organism evidence="4 5">
    <name type="scientific">Persicirhabdus sediminis</name>
    <dbReference type="NCBI Taxonomy" id="454144"/>
    <lineage>
        <taxon>Bacteria</taxon>
        <taxon>Pseudomonadati</taxon>
        <taxon>Verrucomicrobiota</taxon>
        <taxon>Verrucomicrobiia</taxon>
        <taxon>Verrucomicrobiales</taxon>
        <taxon>Verrucomicrobiaceae</taxon>
        <taxon>Persicirhabdus</taxon>
    </lineage>
</organism>
<gene>
    <name evidence="4" type="primary">phoU</name>
    <name evidence="4" type="ORF">JIN82_11695</name>
</gene>
<comment type="subcellular location">
    <subcellularLocation>
        <location evidence="2">Cytoplasm</location>
    </subcellularLocation>
</comment>
<feature type="domain" description="PhoU" evidence="3">
    <location>
        <begin position="128"/>
        <end position="210"/>
    </location>
</feature>